<accession>A0ACA9M551</accession>
<dbReference type="Proteomes" id="UP000789920">
    <property type="component" value="Unassembled WGS sequence"/>
</dbReference>
<dbReference type="EMBL" id="CAJVQC010006208">
    <property type="protein sequence ID" value="CAG8564418.1"/>
    <property type="molecule type" value="Genomic_DNA"/>
</dbReference>
<feature type="non-terminal residue" evidence="1">
    <location>
        <position position="68"/>
    </location>
</feature>
<gene>
    <name evidence="1" type="ORF">RPERSI_LOCUS4501</name>
</gene>
<evidence type="ECO:0000313" key="2">
    <source>
        <dbReference type="Proteomes" id="UP000789920"/>
    </source>
</evidence>
<evidence type="ECO:0000313" key="1">
    <source>
        <dbReference type="EMBL" id="CAG8564418.1"/>
    </source>
</evidence>
<sequence>MSLTPLSTGCFESREALIQHAQSHALNYGYAVCIKKSERDKFVYLCCDRGGVYRNSLNLTDETRQKAT</sequence>
<name>A0ACA9M551_9GLOM</name>
<organism evidence="1 2">
    <name type="scientific">Racocetra persica</name>
    <dbReference type="NCBI Taxonomy" id="160502"/>
    <lineage>
        <taxon>Eukaryota</taxon>
        <taxon>Fungi</taxon>
        <taxon>Fungi incertae sedis</taxon>
        <taxon>Mucoromycota</taxon>
        <taxon>Glomeromycotina</taxon>
        <taxon>Glomeromycetes</taxon>
        <taxon>Diversisporales</taxon>
        <taxon>Gigasporaceae</taxon>
        <taxon>Racocetra</taxon>
    </lineage>
</organism>
<keyword evidence="2" id="KW-1185">Reference proteome</keyword>
<proteinExistence type="predicted"/>
<comment type="caution">
    <text evidence="1">The sequence shown here is derived from an EMBL/GenBank/DDBJ whole genome shotgun (WGS) entry which is preliminary data.</text>
</comment>
<protein>
    <submittedName>
        <fullName evidence="1">35352_t:CDS:1</fullName>
    </submittedName>
</protein>
<reference evidence="1" key="1">
    <citation type="submission" date="2021-06" db="EMBL/GenBank/DDBJ databases">
        <authorList>
            <person name="Kallberg Y."/>
            <person name="Tangrot J."/>
            <person name="Rosling A."/>
        </authorList>
    </citation>
    <scope>NUCLEOTIDE SEQUENCE</scope>
    <source>
        <strain evidence="1">MA461A</strain>
    </source>
</reference>